<evidence type="ECO:0000256" key="7">
    <source>
        <dbReference type="ARBA" id="ARBA00022642"/>
    </source>
</evidence>
<dbReference type="Pfam" id="PF02910">
    <property type="entry name" value="Succ_DH_flav_C"/>
    <property type="match status" value="1"/>
</dbReference>
<dbReference type="InterPro" id="IPR003953">
    <property type="entry name" value="FAD-dep_OxRdtase_2_FAD-bd"/>
</dbReference>
<dbReference type="Gene3D" id="1.20.58.100">
    <property type="entry name" value="Fumarate reductase/succinate dehydrogenase flavoprotein-like, C-terminal domain"/>
    <property type="match status" value="1"/>
</dbReference>
<evidence type="ECO:0000256" key="5">
    <source>
        <dbReference type="ARBA" id="ARBA00021901"/>
    </source>
</evidence>
<reference evidence="16" key="1">
    <citation type="submission" date="2017-06" db="EMBL/GenBank/DDBJ databases">
        <authorList>
            <person name="Varghese N."/>
            <person name="Submissions S."/>
        </authorList>
    </citation>
    <scope>NUCLEOTIDE SEQUENCE [LARGE SCALE GENOMIC DNA]</scope>
    <source>
        <strain evidence="16">ANC 5114</strain>
    </source>
</reference>
<comment type="cofactor">
    <cofactor evidence="1 12">
        <name>FAD</name>
        <dbReference type="ChEBI" id="CHEBI:57692"/>
    </cofactor>
</comment>
<keyword evidence="8 12" id="KW-0274">FAD</keyword>
<evidence type="ECO:0000256" key="12">
    <source>
        <dbReference type="RuleBase" id="RU362049"/>
    </source>
</evidence>
<evidence type="ECO:0000256" key="4">
    <source>
        <dbReference type="ARBA" id="ARBA00012173"/>
    </source>
</evidence>
<comment type="catalytic activity">
    <reaction evidence="10">
        <text>L-aspartate + O2 = iminosuccinate + H2O2</text>
        <dbReference type="Rhea" id="RHEA:25876"/>
        <dbReference type="ChEBI" id="CHEBI:15379"/>
        <dbReference type="ChEBI" id="CHEBI:16240"/>
        <dbReference type="ChEBI" id="CHEBI:29991"/>
        <dbReference type="ChEBI" id="CHEBI:77875"/>
        <dbReference type="EC" id="1.4.3.16"/>
    </reaction>
    <physiologicalReaction direction="left-to-right" evidence="10">
        <dbReference type="Rhea" id="RHEA:25877"/>
    </physiologicalReaction>
</comment>
<evidence type="ECO:0000259" key="14">
    <source>
        <dbReference type="Pfam" id="PF02910"/>
    </source>
</evidence>
<comment type="similarity">
    <text evidence="3 12">Belongs to the FAD-dependent oxidoreductase 2 family. NadB subfamily.</text>
</comment>
<dbReference type="AlphaFoldDB" id="A0A217EFB0"/>
<dbReference type="RefSeq" id="WP_088823169.1">
    <property type="nucleotide sequence ID" value="NZ_FZLN01000001.1"/>
</dbReference>
<dbReference type="InterPro" id="IPR005288">
    <property type="entry name" value="NadB"/>
</dbReference>
<keyword evidence="7 12" id="KW-0662">Pyridine nucleotide biosynthesis</keyword>
<dbReference type="FunFam" id="3.90.700.10:FF:000002">
    <property type="entry name" value="L-aspartate oxidase"/>
    <property type="match status" value="1"/>
</dbReference>
<dbReference type="UniPathway" id="UPA00253">
    <property type="reaction ID" value="UER00326"/>
</dbReference>
<dbReference type="PRINTS" id="PR00368">
    <property type="entry name" value="FADPNR"/>
</dbReference>
<protein>
    <recommendedName>
        <fullName evidence="5 11">L-aspartate oxidase</fullName>
        <ecNumber evidence="4 11">1.4.3.16</ecNumber>
    </recommendedName>
</protein>
<keyword evidence="9 12" id="KW-0560">Oxidoreductase</keyword>
<dbReference type="EMBL" id="FZLN01000001">
    <property type="protein sequence ID" value="SNQ29179.1"/>
    <property type="molecule type" value="Genomic_DNA"/>
</dbReference>
<organism evidence="15 16">
    <name type="scientific">Acinetobacter apis</name>
    <dbReference type="NCBI Taxonomy" id="1229165"/>
    <lineage>
        <taxon>Bacteria</taxon>
        <taxon>Pseudomonadati</taxon>
        <taxon>Pseudomonadota</taxon>
        <taxon>Gammaproteobacteria</taxon>
        <taxon>Moraxellales</taxon>
        <taxon>Moraxellaceae</taxon>
        <taxon>Acinetobacter</taxon>
    </lineage>
</organism>
<sequence length="503" mass="55098">MQKEYDVVIVGTGLAGLTAALAMPTDYRVAVLMKAPLLTCSSHLAQGGIAAVIDQSDHIDRHILNTHIAGAGLCHLEHTRHILEQAPLAIDWLIEQGVEFDQVNGELHLTQEGGHDHRRIVHVADHTGLAVMQVLADRVLAAKHIECITDVTLDSLCIEHGQCQGVRYYTSSLVESQEIKAASTVLATGGVGQLFAHTTNAAHSFGDGLAVAWQAGCRLVNLEMVQFHPTALALPNAAGFLISEALRGEGGILRNAVGHRFMPDYDHRAELAPRDIVARANGQEQLKYHQPVVLDMTHLADSFIQAHFPSIYQYCLSLGLNICQQPIPVTPAAHYHCGGVLANHQGLTDLPQLYAIGEVACTGLHGANRLASNSLLECVVTGLNVSQHISSKAKWVAPQIEHGHLVQYETVIDDLPEYTDFSMTQLKKMMSEHLGLLRDQAGLITLYTQLMYWKKQQPQQKQIIVALLMVCSALTRLESRGVHYRQDHQHTETSPTWTACLPV</sequence>
<dbReference type="SUPFAM" id="SSF46977">
    <property type="entry name" value="Succinate dehydrogenase/fumarate reductase flavoprotein C-terminal domain"/>
    <property type="match status" value="1"/>
</dbReference>
<dbReference type="Gene3D" id="3.50.50.60">
    <property type="entry name" value="FAD/NAD(P)-binding domain"/>
    <property type="match status" value="1"/>
</dbReference>
<accession>A0A217EFB0</accession>
<evidence type="ECO:0000256" key="2">
    <source>
        <dbReference type="ARBA" id="ARBA00004950"/>
    </source>
</evidence>
<evidence type="ECO:0000313" key="15">
    <source>
        <dbReference type="EMBL" id="SNQ29179.1"/>
    </source>
</evidence>
<feature type="domain" description="FAD-dependent oxidoreductase 2 FAD-binding" evidence="13">
    <location>
        <begin position="6"/>
        <end position="375"/>
    </location>
</feature>
<evidence type="ECO:0000256" key="9">
    <source>
        <dbReference type="ARBA" id="ARBA00023002"/>
    </source>
</evidence>
<dbReference type="Gene3D" id="3.90.700.10">
    <property type="entry name" value="Succinate dehydrogenase/fumarate reductase flavoprotein, catalytic domain"/>
    <property type="match status" value="1"/>
</dbReference>
<dbReference type="InterPro" id="IPR036188">
    <property type="entry name" value="FAD/NAD-bd_sf"/>
</dbReference>
<comment type="function">
    <text evidence="12">Catalyzes the oxidation of L-aspartate to iminoaspartate.</text>
</comment>
<dbReference type="PANTHER" id="PTHR42716">
    <property type="entry name" value="L-ASPARTATE OXIDASE"/>
    <property type="match status" value="1"/>
</dbReference>
<evidence type="ECO:0000313" key="16">
    <source>
        <dbReference type="Proteomes" id="UP000243463"/>
    </source>
</evidence>
<dbReference type="GO" id="GO:0008734">
    <property type="term" value="F:L-aspartate oxidase activity"/>
    <property type="evidence" value="ECO:0007669"/>
    <property type="project" value="UniProtKB-UniRule"/>
</dbReference>
<evidence type="ECO:0000256" key="1">
    <source>
        <dbReference type="ARBA" id="ARBA00001974"/>
    </source>
</evidence>
<dbReference type="PANTHER" id="PTHR42716:SF2">
    <property type="entry name" value="L-ASPARTATE OXIDASE, CHLOROPLASTIC"/>
    <property type="match status" value="1"/>
</dbReference>
<dbReference type="InterPro" id="IPR027477">
    <property type="entry name" value="Succ_DH/fumarate_Rdtase_cat_sf"/>
</dbReference>
<evidence type="ECO:0000256" key="8">
    <source>
        <dbReference type="ARBA" id="ARBA00022827"/>
    </source>
</evidence>
<dbReference type="Pfam" id="PF00890">
    <property type="entry name" value="FAD_binding_2"/>
    <property type="match status" value="1"/>
</dbReference>
<dbReference type="OrthoDB" id="9806724at2"/>
<dbReference type="Proteomes" id="UP000243463">
    <property type="component" value="Unassembled WGS sequence"/>
</dbReference>
<name>A0A217EFB0_9GAMM</name>
<gene>
    <name evidence="15" type="ORF">SAMN05444584_1119</name>
</gene>
<comment type="subcellular location">
    <subcellularLocation>
        <location evidence="12">Cytoplasm</location>
    </subcellularLocation>
</comment>
<keyword evidence="6 12" id="KW-0285">Flavoprotein</keyword>
<proteinExistence type="inferred from homology"/>
<dbReference type="SUPFAM" id="SSF51905">
    <property type="entry name" value="FAD/NAD(P)-binding domain"/>
    <property type="match status" value="1"/>
</dbReference>
<feature type="domain" description="Fumarate reductase/succinate dehydrogenase flavoprotein-like C-terminal" evidence="14">
    <location>
        <begin position="462"/>
        <end position="490"/>
    </location>
</feature>
<dbReference type="EC" id="1.4.3.16" evidence="4 11"/>
<evidence type="ECO:0000256" key="10">
    <source>
        <dbReference type="ARBA" id="ARBA00048305"/>
    </source>
</evidence>
<dbReference type="GO" id="GO:0034628">
    <property type="term" value="P:'de novo' NAD+ biosynthetic process from L-aspartate"/>
    <property type="evidence" value="ECO:0007669"/>
    <property type="project" value="TreeGrafter"/>
</dbReference>
<evidence type="ECO:0000256" key="3">
    <source>
        <dbReference type="ARBA" id="ARBA00008562"/>
    </source>
</evidence>
<dbReference type="NCBIfam" id="TIGR00551">
    <property type="entry name" value="nadB"/>
    <property type="match status" value="1"/>
</dbReference>
<comment type="pathway">
    <text evidence="2 12">Cofactor biosynthesis; NAD(+) biosynthesis; iminoaspartate from L-aspartate (oxidase route): step 1/1.</text>
</comment>
<dbReference type="InterPro" id="IPR037099">
    <property type="entry name" value="Fum_R/Succ_DH_flav-like_C_sf"/>
</dbReference>
<dbReference type="GO" id="GO:0005737">
    <property type="term" value="C:cytoplasm"/>
    <property type="evidence" value="ECO:0007669"/>
    <property type="project" value="UniProtKB-SubCell"/>
</dbReference>
<dbReference type="SUPFAM" id="SSF56425">
    <property type="entry name" value="Succinate dehydrogenase/fumarate reductase flavoprotein, catalytic domain"/>
    <property type="match status" value="1"/>
</dbReference>
<dbReference type="InterPro" id="IPR015939">
    <property type="entry name" value="Fum_Rdtase/Succ_DH_flav-like_C"/>
</dbReference>
<keyword evidence="16" id="KW-1185">Reference proteome</keyword>
<evidence type="ECO:0000256" key="11">
    <source>
        <dbReference type="NCBIfam" id="TIGR00551"/>
    </source>
</evidence>
<evidence type="ECO:0000259" key="13">
    <source>
        <dbReference type="Pfam" id="PF00890"/>
    </source>
</evidence>
<evidence type="ECO:0000256" key="6">
    <source>
        <dbReference type="ARBA" id="ARBA00022630"/>
    </source>
</evidence>